<accession>A0A2P2PBH1</accession>
<sequence>MTHKLSLFNPCQKQEGSEPLVHSI</sequence>
<feature type="region of interest" description="Disordered" evidence="1">
    <location>
        <begin position="1"/>
        <end position="24"/>
    </location>
</feature>
<name>A0A2P2PBH1_RHIMU</name>
<proteinExistence type="predicted"/>
<dbReference type="AlphaFoldDB" id="A0A2P2PBH1"/>
<dbReference type="EMBL" id="GGEC01071600">
    <property type="protein sequence ID" value="MBX52084.1"/>
    <property type="molecule type" value="Transcribed_RNA"/>
</dbReference>
<organism evidence="2">
    <name type="scientific">Rhizophora mucronata</name>
    <name type="common">Asiatic mangrove</name>
    <dbReference type="NCBI Taxonomy" id="61149"/>
    <lineage>
        <taxon>Eukaryota</taxon>
        <taxon>Viridiplantae</taxon>
        <taxon>Streptophyta</taxon>
        <taxon>Embryophyta</taxon>
        <taxon>Tracheophyta</taxon>
        <taxon>Spermatophyta</taxon>
        <taxon>Magnoliopsida</taxon>
        <taxon>eudicotyledons</taxon>
        <taxon>Gunneridae</taxon>
        <taxon>Pentapetalae</taxon>
        <taxon>rosids</taxon>
        <taxon>fabids</taxon>
        <taxon>Malpighiales</taxon>
        <taxon>Rhizophoraceae</taxon>
        <taxon>Rhizophora</taxon>
    </lineage>
</organism>
<evidence type="ECO:0000256" key="1">
    <source>
        <dbReference type="SAM" id="MobiDB-lite"/>
    </source>
</evidence>
<reference evidence="2" key="1">
    <citation type="submission" date="2018-02" db="EMBL/GenBank/DDBJ databases">
        <title>Rhizophora mucronata_Transcriptome.</title>
        <authorList>
            <person name="Meera S.P."/>
            <person name="Sreeshan A."/>
            <person name="Augustine A."/>
        </authorList>
    </citation>
    <scope>NUCLEOTIDE SEQUENCE</scope>
    <source>
        <tissue evidence="2">Leaf</tissue>
    </source>
</reference>
<protein>
    <submittedName>
        <fullName evidence="2">Uncharacterized protein</fullName>
    </submittedName>
</protein>
<evidence type="ECO:0000313" key="2">
    <source>
        <dbReference type="EMBL" id="MBX52084.1"/>
    </source>
</evidence>